<keyword evidence="3" id="KW-1185">Reference proteome</keyword>
<proteinExistence type="predicted"/>
<dbReference type="Pfam" id="PF13456">
    <property type="entry name" value="RVT_3"/>
    <property type="match status" value="1"/>
</dbReference>
<name>A0ABR0PB87_GOSAR</name>
<reference evidence="2 3" key="1">
    <citation type="submission" date="2023-03" db="EMBL/GenBank/DDBJ databases">
        <title>WGS of Gossypium arboreum.</title>
        <authorList>
            <person name="Yu D."/>
        </authorList>
    </citation>
    <scope>NUCLEOTIDE SEQUENCE [LARGE SCALE GENOMIC DNA]</scope>
    <source>
        <tissue evidence="2">Leaf</tissue>
    </source>
</reference>
<dbReference type="SUPFAM" id="SSF53098">
    <property type="entry name" value="Ribonuclease H-like"/>
    <property type="match status" value="1"/>
</dbReference>
<evidence type="ECO:0000313" key="3">
    <source>
        <dbReference type="Proteomes" id="UP001358586"/>
    </source>
</evidence>
<dbReference type="InterPro" id="IPR012337">
    <property type="entry name" value="RNaseH-like_sf"/>
</dbReference>
<comment type="caution">
    <text evidence="2">The sequence shown here is derived from an EMBL/GenBank/DDBJ whole genome shotgun (WGS) entry which is preliminary data.</text>
</comment>
<dbReference type="Gene3D" id="3.30.420.10">
    <property type="entry name" value="Ribonuclease H-like superfamily/Ribonuclease H"/>
    <property type="match status" value="1"/>
</dbReference>
<gene>
    <name evidence="2" type="ORF">PVK06_023468</name>
</gene>
<dbReference type="InterPro" id="IPR002156">
    <property type="entry name" value="RNaseH_domain"/>
</dbReference>
<accession>A0ABR0PB87</accession>
<dbReference type="Proteomes" id="UP001358586">
    <property type="component" value="Chromosome 7"/>
</dbReference>
<evidence type="ECO:0000259" key="1">
    <source>
        <dbReference type="Pfam" id="PF13456"/>
    </source>
</evidence>
<dbReference type="InterPro" id="IPR052929">
    <property type="entry name" value="RNase_H-like_EbsB-rel"/>
</dbReference>
<dbReference type="PANTHER" id="PTHR47074:SF61">
    <property type="entry name" value="RNASE H TYPE-1 DOMAIN-CONTAINING PROTEIN"/>
    <property type="match status" value="1"/>
</dbReference>
<dbReference type="EMBL" id="JARKNE010000007">
    <property type="protein sequence ID" value="KAK5818527.1"/>
    <property type="molecule type" value="Genomic_DNA"/>
</dbReference>
<organism evidence="2 3">
    <name type="scientific">Gossypium arboreum</name>
    <name type="common">Tree cotton</name>
    <name type="synonym">Gossypium nanking</name>
    <dbReference type="NCBI Taxonomy" id="29729"/>
    <lineage>
        <taxon>Eukaryota</taxon>
        <taxon>Viridiplantae</taxon>
        <taxon>Streptophyta</taxon>
        <taxon>Embryophyta</taxon>
        <taxon>Tracheophyta</taxon>
        <taxon>Spermatophyta</taxon>
        <taxon>Magnoliopsida</taxon>
        <taxon>eudicotyledons</taxon>
        <taxon>Gunneridae</taxon>
        <taxon>Pentapetalae</taxon>
        <taxon>rosids</taxon>
        <taxon>malvids</taxon>
        <taxon>Malvales</taxon>
        <taxon>Malvaceae</taxon>
        <taxon>Malvoideae</taxon>
        <taxon>Gossypium</taxon>
    </lineage>
</organism>
<feature type="domain" description="RNase H type-1" evidence="1">
    <location>
        <begin position="71"/>
        <end position="145"/>
    </location>
</feature>
<dbReference type="PANTHER" id="PTHR47074">
    <property type="entry name" value="BNAC02G40300D PROTEIN"/>
    <property type="match status" value="1"/>
</dbReference>
<sequence length="146" mass="16234">MDYLVDGLKGWAEKINRNRFIHEGKIKKGAQIAGFVENHLKELDGLRQSVPVERLCVTSSVAPEGSRFKINFDAAINNHRKESCSGLVIRNAKTEVICSKTVINSNILSVFAAEAVPCFQALQLGLQLDLREVEIKGDSRTVIRKL</sequence>
<evidence type="ECO:0000313" key="2">
    <source>
        <dbReference type="EMBL" id="KAK5818527.1"/>
    </source>
</evidence>
<protein>
    <recommendedName>
        <fullName evidence="1">RNase H type-1 domain-containing protein</fullName>
    </recommendedName>
</protein>
<dbReference type="InterPro" id="IPR036397">
    <property type="entry name" value="RNaseH_sf"/>
</dbReference>